<evidence type="ECO:0000313" key="6">
    <source>
        <dbReference type="Proteomes" id="UP000614047"/>
    </source>
</evidence>
<dbReference type="CDD" id="cd06558">
    <property type="entry name" value="crotonase-like"/>
    <property type="match status" value="1"/>
</dbReference>
<dbReference type="AlphaFoldDB" id="A0A931GMA3"/>
<dbReference type="RefSeq" id="WP_197015089.1">
    <property type="nucleotide sequence ID" value="NZ_BAABES010000023.1"/>
</dbReference>
<name>A0A931GMA3_9ACTN</name>
<keyword evidence="3" id="KW-0456">Lyase</keyword>
<evidence type="ECO:0000256" key="4">
    <source>
        <dbReference type="RuleBase" id="RU003707"/>
    </source>
</evidence>
<sequence length="254" mass="27113">MTLRYDRDGGIAHVRLDRPDRLNTLTTGLVRELVAAFDTAHADPEVRAVVLSGAGDRAFCAGRDLDEAGVLGDAEPVPMRGTDRNVFETILECGKPTVAALHGHVLGGGAELALACDVRIAADDLSIGFPEVRVGFGANFASVLLPRTVPRGVAYDMLYTGRRMTAGEAAACHLVNRVVPAGRAAGAALEYARGLLQGAPLTQQRYKAMIVKGEALPVAAALRLDAAPNPYRSTDRHEGVAAWRERRAPRWEGR</sequence>
<dbReference type="PROSITE" id="PS00166">
    <property type="entry name" value="ENOYL_COA_HYDRATASE"/>
    <property type="match status" value="1"/>
</dbReference>
<comment type="similarity">
    <text evidence="1 4">Belongs to the enoyl-CoA hydratase/isomerase family.</text>
</comment>
<organism evidence="5 6">
    <name type="scientific">Actinomadura viridis</name>
    <dbReference type="NCBI Taxonomy" id="58110"/>
    <lineage>
        <taxon>Bacteria</taxon>
        <taxon>Bacillati</taxon>
        <taxon>Actinomycetota</taxon>
        <taxon>Actinomycetes</taxon>
        <taxon>Streptosporangiales</taxon>
        <taxon>Thermomonosporaceae</taxon>
        <taxon>Actinomadura</taxon>
    </lineage>
</organism>
<evidence type="ECO:0000313" key="5">
    <source>
        <dbReference type="EMBL" id="MBG6092973.1"/>
    </source>
</evidence>
<dbReference type="GO" id="GO:0006635">
    <property type="term" value="P:fatty acid beta-oxidation"/>
    <property type="evidence" value="ECO:0007669"/>
    <property type="project" value="TreeGrafter"/>
</dbReference>
<dbReference type="InterPro" id="IPR029045">
    <property type="entry name" value="ClpP/crotonase-like_dom_sf"/>
</dbReference>
<dbReference type="EMBL" id="JADOUA010000001">
    <property type="protein sequence ID" value="MBG6092973.1"/>
    <property type="molecule type" value="Genomic_DNA"/>
</dbReference>
<dbReference type="Proteomes" id="UP000614047">
    <property type="component" value="Unassembled WGS sequence"/>
</dbReference>
<proteinExistence type="inferred from homology"/>
<keyword evidence="2" id="KW-0443">Lipid metabolism</keyword>
<dbReference type="PANTHER" id="PTHR11941:SF169">
    <property type="entry name" value="(7AS)-7A-METHYL-1,5-DIOXO-2,3,5,6,7,7A-HEXAHYDRO-1H-INDENE-CARBOXYL-COA HYDROLASE"/>
    <property type="match status" value="1"/>
</dbReference>
<evidence type="ECO:0000256" key="2">
    <source>
        <dbReference type="ARBA" id="ARBA00023098"/>
    </source>
</evidence>
<dbReference type="GO" id="GO:0016829">
    <property type="term" value="F:lyase activity"/>
    <property type="evidence" value="ECO:0007669"/>
    <property type="project" value="UniProtKB-KW"/>
</dbReference>
<comment type="caution">
    <text evidence="5">The sequence shown here is derived from an EMBL/GenBank/DDBJ whole genome shotgun (WGS) entry which is preliminary data.</text>
</comment>
<accession>A0A931GMA3</accession>
<dbReference type="Pfam" id="PF00378">
    <property type="entry name" value="ECH_1"/>
    <property type="match status" value="1"/>
</dbReference>
<dbReference type="SUPFAM" id="SSF52096">
    <property type="entry name" value="ClpP/crotonase"/>
    <property type="match status" value="1"/>
</dbReference>
<evidence type="ECO:0000256" key="3">
    <source>
        <dbReference type="ARBA" id="ARBA00023239"/>
    </source>
</evidence>
<dbReference type="PANTHER" id="PTHR11941">
    <property type="entry name" value="ENOYL-COA HYDRATASE-RELATED"/>
    <property type="match status" value="1"/>
</dbReference>
<evidence type="ECO:0000256" key="1">
    <source>
        <dbReference type="ARBA" id="ARBA00005254"/>
    </source>
</evidence>
<keyword evidence="6" id="KW-1185">Reference proteome</keyword>
<dbReference type="InterPro" id="IPR001753">
    <property type="entry name" value="Enoyl-CoA_hydra/iso"/>
</dbReference>
<reference evidence="5" key="1">
    <citation type="submission" date="2020-11" db="EMBL/GenBank/DDBJ databases">
        <title>Sequencing the genomes of 1000 actinobacteria strains.</title>
        <authorList>
            <person name="Klenk H.-P."/>
        </authorList>
    </citation>
    <scope>NUCLEOTIDE SEQUENCE</scope>
    <source>
        <strain evidence="5">DSM 43175</strain>
    </source>
</reference>
<protein>
    <submittedName>
        <fullName evidence="5">Enoyl-CoA hydratase/carnithine racemase</fullName>
    </submittedName>
</protein>
<dbReference type="Gene3D" id="3.90.226.10">
    <property type="entry name" value="2-enoyl-CoA Hydratase, Chain A, domain 1"/>
    <property type="match status" value="1"/>
</dbReference>
<gene>
    <name evidence="5" type="ORF">IW256_007086</name>
</gene>
<dbReference type="InterPro" id="IPR018376">
    <property type="entry name" value="Enoyl-CoA_hyd/isom_CS"/>
</dbReference>